<feature type="transmembrane region" description="Helical" evidence="12">
    <location>
        <begin position="12"/>
        <end position="34"/>
    </location>
</feature>
<keyword evidence="14" id="KW-1185">Reference proteome</keyword>
<comment type="similarity">
    <text evidence="2 11">Belongs to the sodium:solute symporter (SSF) (TC 2.A.21) family.</text>
</comment>
<feature type="transmembrane region" description="Helical" evidence="12">
    <location>
        <begin position="163"/>
        <end position="183"/>
    </location>
</feature>
<reference evidence="13 14" key="1">
    <citation type="journal article" date="2014" name="Curr. Biol.">
        <title>The genome of the clonal raider ant Cerapachys biroi.</title>
        <authorList>
            <person name="Oxley P.R."/>
            <person name="Ji L."/>
            <person name="Fetter-Pruneda I."/>
            <person name="McKenzie S.K."/>
            <person name="Li C."/>
            <person name="Hu H."/>
            <person name="Zhang G."/>
            <person name="Kronauer D.J."/>
        </authorList>
    </citation>
    <scope>NUCLEOTIDE SEQUENCE [LARGE SCALE GENOMIC DNA]</scope>
</reference>
<gene>
    <name evidence="13" type="ORF">X777_05455</name>
</gene>
<evidence type="ECO:0000256" key="8">
    <source>
        <dbReference type="ARBA" id="ARBA00023065"/>
    </source>
</evidence>
<dbReference type="InterPro" id="IPR038377">
    <property type="entry name" value="Na/Glc_symporter_sf"/>
</dbReference>
<name>A0A026X262_OOCBI</name>
<feature type="transmembrane region" description="Helical" evidence="12">
    <location>
        <begin position="341"/>
        <end position="366"/>
    </location>
</feature>
<evidence type="ECO:0000256" key="9">
    <source>
        <dbReference type="ARBA" id="ARBA00023136"/>
    </source>
</evidence>
<evidence type="ECO:0000256" key="3">
    <source>
        <dbReference type="ARBA" id="ARBA00022448"/>
    </source>
</evidence>
<evidence type="ECO:0000256" key="7">
    <source>
        <dbReference type="ARBA" id="ARBA00023053"/>
    </source>
</evidence>
<dbReference type="InterPro" id="IPR001734">
    <property type="entry name" value="Na/solute_symporter"/>
</dbReference>
<dbReference type="PANTHER" id="PTHR42985:SF21">
    <property type="entry name" value="SODIUM-DEPENDENT MULTIVITAMIN TRANSPORTER-LIKE PROTEIN"/>
    <property type="match status" value="1"/>
</dbReference>
<feature type="transmembrane region" description="Helical" evidence="12">
    <location>
        <begin position="239"/>
        <end position="258"/>
    </location>
</feature>
<accession>A0A026X262</accession>
<dbReference type="PANTHER" id="PTHR42985">
    <property type="entry name" value="SODIUM-COUPLED MONOCARBOXYLATE TRANSPORTER"/>
    <property type="match status" value="1"/>
</dbReference>
<dbReference type="PROSITE" id="PS50283">
    <property type="entry name" value="NA_SOLUT_SYMP_3"/>
    <property type="match status" value="1"/>
</dbReference>
<organism evidence="13 14">
    <name type="scientific">Ooceraea biroi</name>
    <name type="common">Clonal raider ant</name>
    <name type="synonym">Cerapachys biroi</name>
    <dbReference type="NCBI Taxonomy" id="2015173"/>
    <lineage>
        <taxon>Eukaryota</taxon>
        <taxon>Metazoa</taxon>
        <taxon>Ecdysozoa</taxon>
        <taxon>Arthropoda</taxon>
        <taxon>Hexapoda</taxon>
        <taxon>Insecta</taxon>
        <taxon>Pterygota</taxon>
        <taxon>Neoptera</taxon>
        <taxon>Endopterygota</taxon>
        <taxon>Hymenoptera</taxon>
        <taxon>Apocrita</taxon>
        <taxon>Aculeata</taxon>
        <taxon>Formicoidea</taxon>
        <taxon>Formicidae</taxon>
        <taxon>Dorylinae</taxon>
        <taxon>Ooceraea</taxon>
    </lineage>
</organism>
<dbReference type="OrthoDB" id="6132759at2759"/>
<evidence type="ECO:0000256" key="2">
    <source>
        <dbReference type="ARBA" id="ARBA00006434"/>
    </source>
</evidence>
<feature type="transmembrane region" description="Helical" evidence="12">
    <location>
        <begin position="514"/>
        <end position="537"/>
    </location>
</feature>
<feature type="transmembrane region" description="Helical" evidence="12">
    <location>
        <begin position="55"/>
        <end position="75"/>
    </location>
</feature>
<dbReference type="GO" id="GO:0006814">
    <property type="term" value="P:sodium ion transport"/>
    <property type="evidence" value="ECO:0007669"/>
    <property type="project" value="UniProtKB-KW"/>
</dbReference>
<evidence type="ECO:0000256" key="5">
    <source>
        <dbReference type="ARBA" id="ARBA00022692"/>
    </source>
</evidence>
<proteinExistence type="inferred from homology"/>
<protein>
    <submittedName>
        <fullName evidence="13">Sodium-coupled monocarboxylate transporter</fullName>
    </submittedName>
</protein>
<feature type="transmembrane region" description="Helical" evidence="12">
    <location>
        <begin position="386"/>
        <end position="405"/>
    </location>
</feature>
<keyword evidence="4" id="KW-1003">Cell membrane</keyword>
<keyword evidence="3" id="KW-0813">Transport</keyword>
<dbReference type="NCBIfam" id="TIGR00813">
    <property type="entry name" value="sss"/>
    <property type="match status" value="1"/>
</dbReference>
<dbReference type="Pfam" id="PF00474">
    <property type="entry name" value="SSF"/>
    <property type="match status" value="1"/>
</dbReference>
<feature type="transmembrane region" description="Helical" evidence="12">
    <location>
        <begin position="279"/>
        <end position="307"/>
    </location>
</feature>
<evidence type="ECO:0000256" key="6">
    <source>
        <dbReference type="ARBA" id="ARBA00022989"/>
    </source>
</evidence>
<dbReference type="AlphaFoldDB" id="A0A026X262"/>
<dbReference type="GO" id="GO:0015293">
    <property type="term" value="F:symporter activity"/>
    <property type="evidence" value="ECO:0007669"/>
    <property type="project" value="TreeGrafter"/>
</dbReference>
<feature type="transmembrane region" description="Helical" evidence="12">
    <location>
        <begin position="130"/>
        <end position="151"/>
    </location>
</feature>
<evidence type="ECO:0000256" key="11">
    <source>
        <dbReference type="RuleBase" id="RU362091"/>
    </source>
</evidence>
<dbReference type="EMBL" id="KK107031">
    <property type="protein sequence ID" value="EZA62128.1"/>
    <property type="molecule type" value="Genomic_DNA"/>
</dbReference>
<dbReference type="Proteomes" id="UP000053097">
    <property type="component" value="Unassembled WGS sequence"/>
</dbReference>
<keyword evidence="7" id="KW-0915">Sodium</keyword>
<evidence type="ECO:0000313" key="13">
    <source>
        <dbReference type="EMBL" id="EZA62128.1"/>
    </source>
</evidence>
<dbReference type="Gene3D" id="1.20.1730.10">
    <property type="entry name" value="Sodium/glucose cotransporter"/>
    <property type="match status" value="1"/>
</dbReference>
<dbReference type="STRING" id="2015173.A0A026X262"/>
<evidence type="ECO:0000313" key="14">
    <source>
        <dbReference type="Proteomes" id="UP000053097"/>
    </source>
</evidence>
<comment type="subcellular location">
    <subcellularLocation>
        <location evidence="1">Cell membrane</location>
        <topology evidence="1">Multi-pass membrane protein</topology>
    </subcellularLocation>
</comment>
<dbReference type="OMA" id="NVAIMIM"/>
<feature type="transmembrane region" description="Helical" evidence="12">
    <location>
        <begin position="417"/>
        <end position="436"/>
    </location>
</feature>
<feature type="transmembrane region" description="Helical" evidence="12">
    <location>
        <begin position="87"/>
        <end position="109"/>
    </location>
</feature>
<evidence type="ECO:0000256" key="10">
    <source>
        <dbReference type="ARBA" id="ARBA00023201"/>
    </source>
</evidence>
<feature type="transmembrane region" description="Helical" evidence="12">
    <location>
        <begin position="443"/>
        <end position="466"/>
    </location>
</feature>
<keyword evidence="10" id="KW-0739">Sodium transport</keyword>
<evidence type="ECO:0000256" key="4">
    <source>
        <dbReference type="ARBA" id="ARBA00022475"/>
    </source>
</evidence>
<evidence type="ECO:0000256" key="1">
    <source>
        <dbReference type="ARBA" id="ARBA00004651"/>
    </source>
</evidence>
<keyword evidence="9 12" id="KW-0472">Membrane</keyword>
<feature type="transmembrane region" description="Helical" evidence="12">
    <location>
        <begin position="195"/>
        <end position="219"/>
    </location>
</feature>
<keyword evidence="8" id="KW-0406">Ion transport</keyword>
<keyword evidence="6 12" id="KW-1133">Transmembrane helix</keyword>
<keyword evidence="5 12" id="KW-0812">Transmembrane</keyword>
<evidence type="ECO:0000256" key="12">
    <source>
        <dbReference type="SAM" id="Phobius"/>
    </source>
</evidence>
<dbReference type="GO" id="GO:0005886">
    <property type="term" value="C:plasma membrane"/>
    <property type="evidence" value="ECO:0007669"/>
    <property type="project" value="UniProtKB-SubCell"/>
</dbReference>
<dbReference type="InterPro" id="IPR051163">
    <property type="entry name" value="Sodium:Solute_Symporter_SSF"/>
</dbReference>
<sequence>MDTTENRRSFDLVDSIVFIGLLGISALVGVYQCYASRKKVDAVGEYLVGGQKMSIFPISMSLIASYVSGIAMLGLPAEMYVYGTQLWSIVIADTCVSITMAIVYLPVFYGLQITSSYEYLELRFNRVVRLMGSFIFILKMLLYIPLVIYVPALAFNQATGVDLYMIALIVCAVCIFYTTLGGLKAVVWTDTIQTAMMFGAVITVAVLGTARVGGVAEVWKRNLDTGRIEFFNMDPDPTIRHTFWTVVVGNYLNWLATCSVNQAMVQRCLAMPNLKKSNVAIMIMAVGIISIVSLCCYTGIVIFAAFYDCDPVTTKQIRKPDQLLPYFVMELSHAIPGLPGLFVSGVFSAALSTMSTGLNSMSGVIYEDMIKPCLRKPISNVGASRIMKATVVIIGAICVGLVFMVEKLSGLIQAGKSLSGITAGPLLGMFTLGMLFPMANSTGALIGALVSLNLVAWISFGTQAAISTGSIYFPVKPVSVEGCSESLKSTAGNLTTIVETVVREQPFFLYRMSYLWYTWVGFLTTILVGLLVSWFTGPSKYNRTDKRLFTPVIHGFLSSSDSQKLVPTRTWRVSSSMFFLNLKNCNVFKMFSVVRPKKRKNN</sequence>
<dbReference type="CDD" id="cd11492">
    <property type="entry name" value="SLC5sbd_NIS-SMVT"/>
    <property type="match status" value="1"/>
</dbReference>